<keyword evidence="1" id="KW-0328">Glycosyltransferase</keyword>
<sequence length="358" mass="41703">MVDLDAKEFVGIKKKVIGQKEALNSFGKCDLLYVKENGLYLNQERVLEFLNYKDIYNYILNSNFLSEYDLCYVRHLPPISFSYFNFLRGIKKNPNLKVILEIPTFPYYGERSNAKSLKNKFNFYLDQFCFSKLISYYIDHIVTFNYFEDMVFGIKNIKLVNGVSENQMPLIKKEKSGLKEINILAVSTLVSWHAYDRLILGLKEYKDTELHEYTIRLHFVGEGPERNNLENLTNDLSLNEFIYFYGYKNGDELEEIYKKSDIGVSSLGLFKKGGAGDSLKAKEYMLAGLPIIVDENEKYYLGKEFVLDIPSNGDSIDLKQVIKFYNSITSQGSEIREFCLENFSWNRQIEKLLEVVEK</sequence>
<evidence type="ECO:0000313" key="5">
    <source>
        <dbReference type="Proteomes" id="UP000195217"/>
    </source>
</evidence>
<dbReference type="PANTHER" id="PTHR12526:SF629">
    <property type="entry name" value="TEICHURONIC ACID BIOSYNTHESIS GLYCOSYLTRANSFERASE TUAH-RELATED"/>
    <property type="match status" value="1"/>
</dbReference>
<dbReference type="Pfam" id="PF00534">
    <property type="entry name" value="Glycos_transf_1"/>
    <property type="match status" value="1"/>
</dbReference>
<evidence type="ECO:0000256" key="1">
    <source>
        <dbReference type="ARBA" id="ARBA00022676"/>
    </source>
</evidence>
<dbReference type="EMBL" id="NFEA01000049">
    <property type="protein sequence ID" value="OTZ28879.1"/>
    <property type="molecule type" value="Genomic_DNA"/>
</dbReference>
<name>A0A9X6IR61_BACUD</name>
<dbReference type="RefSeq" id="WP_000227978.1">
    <property type="nucleotide sequence ID" value="NZ_NFEA01000049.1"/>
</dbReference>
<dbReference type="PANTHER" id="PTHR12526">
    <property type="entry name" value="GLYCOSYLTRANSFERASE"/>
    <property type="match status" value="1"/>
</dbReference>
<dbReference type="SUPFAM" id="SSF53756">
    <property type="entry name" value="UDP-Glycosyltransferase/glycogen phosphorylase"/>
    <property type="match status" value="1"/>
</dbReference>
<dbReference type="InterPro" id="IPR001296">
    <property type="entry name" value="Glyco_trans_1"/>
</dbReference>
<protein>
    <recommendedName>
        <fullName evidence="3">Glycosyl transferase family 1 domain-containing protein</fullName>
    </recommendedName>
</protein>
<accession>A0A9X6IR61</accession>
<evidence type="ECO:0000256" key="2">
    <source>
        <dbReference type="ARBA" id="ARBA00022679"/>
    </source>
</evidence>
<dbReference type="AlphaFoldDB" id="A0A9X6IR61"/>
<reference evidence="4 5" key="1">
    <citation type="submission" date="2016-10" db="EMBL/GenBank/DDBJ databases">
        <title>Comparative genomics of Bacillus thuringiensis reveals a path to pathogens against multiple invertebrate hosts.</title>
        <authorList>
            <person name="Zheng J."/>
            <person name="Gao Q."/>
            <person name="Liu H."/>
            <person name="Peng D."/>
            <person name="Ruan L."/>
            <person name="Sun M."/>
        </authorList>
    </citation>
    <scope>NUCLEOTIDE SEQUENCE [LARGE SCALE GENOMIC DNA]</scope>
    <source>
        <strain evidence="4">BGSC 4M3</strain>
    </source>
</reference>
<evidence type="ECO:0000259" key="3">
    <source>
        <dbReference type="Pfam" id="PF00534"/>
    </source>
</evidence>
<proteinExistence type="predicted"/>
<keyword evidence="2" id="KW-0808">Transferase</keyword>
<evidence type="ECO:0000313" key="4">
    <source>
        <dbReference type="EMBL" id="OTZ28879.1"/>
    </source>
</evidence>
<comment type="caution">
    <text evidence="4">The sequence shown here is derived from an EMBL/GenBank/DDBJ whole genome shotgun (WGS) entry which is preliminary data.</text>
</comment>
<dbReference type="Gene3D" id="3.40.50.2000">
    <property type="entry name" value="Glycogen Phosphorylase B"/>
    <property type="match status" value="2"/>
</dbReference>
<feature type="domain" description="Glycosyl transferase family 1" evidence="3">
    <location>
        <begin position="172"/>
        <end position="293"/>
    </location>
</feature>
<dbReference type="Proteomes" id="UP000195217">
    <property type="component" value="Unassembled WGS sequence"/>
</dbReference>
<gene>
    <name evidence="4" type="ORF">BK761_28485</name>
</gene>
<dbReference type="GO" id="GO:0016757">
    <property type="term" value="F:glycosyltransferase activity"/>
    <property type="evidence" value="ECO:0007669"/>
    <property type="project" value="UniProtKB-KW"/>
</dbReference>
<organism evidence="4 5">
    <name type="scientific">Bacillus thuringiensis subsp. darmstadiensis</name>
    <dbReference type="NCBI Taxonomy" id="132264"/>
    <lineage>
        <taxon>Bacteria</taxon>
        <taxon>Bacillati</taxon>
        <taxon>Bacillota</taxon>
        <taxon>Bacilli</taxon>
        <taxon>Bacillales</taxon>
        <taxon>Bacillaceae</taxon>
        <taxon>Bacillus</taxon>
        <taxon>Bacillus cereus group</taxon>
    </lineage>
</organism>